<evidence type="ECO:0000256" key="4">
    <source>
        <dbReference type="ARBA" id="ARBA00022989"/>
    </source>
</evidence>
<keyword evidence="2" id="KW-1003">Cell membrane</keyword>
<dbReference type="InterPro" id="IPR051791">
    <property type="entry name" value="Pra-immunoreactive"/>
</dbReference>
<reference evidence="11" key="1">
    <citation type="journal article" date="2019" name="Int. J. Syst. Evol. Microbiol.">
        <title>The Global Catalogue of Microorganisms (GCM) 10K type strain sequencing project: providing services to taxonomists for standard genome sequencing and annotation.</title>
        <authorList>
            <consortium name="The Broad Institute Genomics Platform"/>
            <consortium name="The Broad Institute Genome Sequencing Center for Infectious Disease"/>
            <person name="Wu L."/>
            <person name="Ma J."/>
        </authorList>
    </citation>
    <scope>NUCLEOTIDE SEQUENCE [LARGE SCALE GENOMIC DNA]</scope>
    <source>
        <strain evidence="11">JCM 19125</strain>
    </source>
</reference>
<evidence type="ECO:0000256" key="2">
    <source>
        <dbReference type="ARBA" id="ARBA00022475"/>
    </source>
</evidence>
<organism evidence="10 11">
    <name type="scientific">Tessaracoccus lubricantis</name>
    <dbReference type="NCBI Taxonomy" id="545543"/>
    <lineage>
        <taxon>Bacteria</taxon>
        <taxon>Bacillati</taxon>
        <taxon>Actinomycetota</taxon>
        <taxon>Actinomycetes</taxon>
        <taxon>Propionibacteriales</taxon>
        <taxon>Propionibacteriaceae</taxon>
        <taxon>Tessaracoccus</taxon>
    </lineage>
</organism>
<evidence type="ECO:0000256" key="3">
    <source>
        <dbReference type="ARBA" id="ARBA00022692"/>
    </source>
</evidence>
<dbReference type="RefSeq" id="WP_345581780.1">
    <property type="nucleotide sequence ID" value="NZ_BAABLV010000026.1"/>
</dbReference>
<dbReference type="PANTHER" id="PTHR36115:SF9">
    <property type="entry name" value="LMO1584 PROTEIN"/>
    <property type="match status" value="1"/>
</dbReference>
<keyword evidence="11" id="KW-1185">Reference proteome</keyword>
<evidence type="ECO:0000256" key="6">
    <source>
        <dbReference type="SAM" id="MobiDB-lite"/>
    </source>
</evidence>
<evidence type="ECO:0000256" key="7">
    <source>
        <dbReference type="SAM" id="Phobius"/>
    </source>
</evidence>
<dbReference type="Proteomes" id="UP001501521">
    <property type="component" value="Unassembled WGS sequence"/>
</dbReference>
<dbReference type="PANTHER" id="PTHR36115">
    <property type="entry name" value="PROLINE-RICH ANTIGEN HOMOLOG-RELATED"/>
    <property type="match status" value="1"/>
</dbReference>
<gene>
    <name evidence="10" type="ORF">GCM10025789_16630</name>
</gene>
<comment type="caution">
    <text evidence="10">The sequence shown here is derived from an EMBL/GenBank/DDBJ whole genome shotgun (WGS) entry which is preliminary data.</text>
</comment>
<dbReference type="Pfam" id="PF10708">
    <property type="entry name" value="DUF2510"/>
    <property type="match status" value="1"/>
</dbReference>
<feature type="transmembrane region" description="Helical" evidence="7">
    <location>
        <begin position="126"/>
        <end position="147"/>
    </location>
</feature>
<keyword evidence="5 7" id="KW-0472">Membrane</keyword>
<accession>A0ABP9FJD0</accession>
<feature type="domain" description="RDD" evidence="8">
    <location>
        <begin position="124"/>
        <end position="278"/>
    </location>
</feature>
<feature type="compositionally biased region" description="Low complexity" evidence="6">
    <location>
        <begin position="67"/>
        <end position="97"/>
    </location>
</feature>
<comment type="subcellular location">
    <subcellularLocation>
        <location evidence="1">Cell membrane</location>
        <topology evidence="1">Multi-pass membrane protein</topology>
    </subcellularLocation>
</comment>
<dbReference type="EMBL" id="BAABLV010000026">
    <property type="protein sequence ID" value="GAA4899170.1"/>
    <property type="molecule type" value="Genomic_DNA"/>
</dbReference>
<feature type="transmembrane region" description="Helical" evidence="7">
    <location>
        <begin position="249"/>
        <end position="266"/>
    </location>
</feature>
<evidence type="ECO:0000256" key="5">
    <source>
        <dbReference type="ARBA" id="ARBA00023136"/>
    </source>
</evidence>
<dbReference type="InterPro" id="IPR018929">
    <property type="entry name" value="DUF2510"/>
</dbReference>
<feature type="compositionally biased region" description="Low complexity" evidence="6">
    <location>
        <begin position="40"/>
        <end position="59"/>
    </location>
</feature>
<evidence type="ECO:0000259" key="9">
    <source>
        <dbReference type="Pfam" id="PF10708"/>
    </source>
</evidence>
<protein>
    <recommendedName>
        <fullName evidence="12">RDD family protein</fullName>
    </recommendedName>
</protein>
<evidence type="ECO:0000313" key="10">
    <source>
        <dbReference type="EMBL" id="GAA4899170.1"/>
    </source>
</evidence>
<keyword evidence="4 7" id="KW-1133">Transmembrane helix</keyword>
<proteinExistence type="predicted"/>
<evidence type="ECO:0000256" key="1">
    <source>
        <dbReference type="ARBA" id="ARBA00004651"/>
    </source>
</evidence>
<keyword evidence="3 7" id="KW-0812">Transmembrane</keyword>
<evidence type="ECO:0000313" key="11">
    <source>
        <dbReference type="Proteomes" id="UP001501521"/>
    </source>
</evidence>
<name>A0ABP9FJD0_9ACTN</name>
<feature type="domain" description="DUF2510" evidence="9">
    <location>
        <begin position="10"/>
        <end position="42"/>
    </location>
</feature>
<feature type="region of interest" description="Disordered" evidence="6">
    <location>
        <begin position="1"/>
        <end position="97"/>
    </location>
</feature>
<feature type="transmembrane region" description="Helical" evidence="7">
    <location>
        <begin position="189"/>
        <end position="207"/>
    </location>
</feature>
<sequence>MTNSPQQPPAGWYPDPAGSGGERFWDGVAWSQSTRDKAAPEAPAGASPSSAPDAGFAAPQSYASPPSGHGYAQSQQQYSQQPYGEQPGYGQQPYQQYGQQPYGQQQYGMQAYPGYGAQQLPRPAGFWWRFLGYVIDGFVIMIPNWLIGMMTGVTDRASGALEQWFRDLLIWSESQTAAPPELPPAFDDAIVQLSIIQVIVWIVYRILMYAWKSATVGQLAIGARTVPASNPDEKLGWGQIILRSIASPVLYALSLVGIINGLFAAFTPRKQTIADYVARTVVLKVR</sequence>
<evidence type="ECO:0008006" key="12">
    <source>
        <dbReference type="Google" id="ProtNLM"/>
    </source>
</evidence>
<dbReference type="InterPro" id="IPR010432">
    <property type="entry name" value="RDD"/>
</dbReference>
<evidence type="ECO:0000259" key="8">
    <source>
        <dbReference type="Pfam" id="PF06271"/>
    </source>
</evidence>
<dbReference type="Pfam" id="PF06271">
    <property type="entry name" value="RDD"/>
    <property type="match status" value="1"/>
</dbReference>